<organism evidence="2 3">
    <name type="scientific">Chromobacterium alticapitis</name>
    <dbReference type="NCBI Taxonomy" id="2073169"/>
    <lineage>
        <taxon>Bacteria</taxon>
        <taxon>Pseudomonadati</taxon>
        <taxon>Pseudomonadota</taxon>
        <taxon>Betaproteobacteria</taxon>
        <taxon>Neisseriales</taxon>
        <taxon>Chromobacteriaceae</taxon>
        <taxon>Chromobacterium</taxon>
    </lineage>
</organism>
<sequence length="234" mass="26581">MLSATSVSRFAELVKKIETSATPSARKRKTAARKKLLRVIKEQHRYAKSAKLRAVAVTLTYCDANQLATKHISAFLDRLRKALRRQGHTLPYAWVLERAGQFHYHLILWLPRSYKLDFAKLSKWWLWGSSWAECCRSVTGWGRYMAKFDNTSIFPKGAKLFGYGGLDEDGKTAVARAGMPRWLQLLLPPSRRAFRCPGGGWADGLTGEMYRSPFIWTPQGAILASRRPLKSHIA</sequence>
<proteinExistence type="predicted"/>
<comment type="caution">
    <text evidence="2">The sequence shown here is derived from an EMBL/GenBank/DDBJ whole genome shotgun (WGS) entry which is preliminary data.</text>
</comment>
<keyword evidence="3" id="KW-1185">Reference proteome</keyword>
<accession>A0A2S5DBC0</accession>
<name>A0A2S5DBC0_9NEIS</name>
<evidence type="ECO:0000313" key="3">
    <source>
        <dbReference type="Proteomes" id="UP000237082"/>
    </source>
</evidence>
<dbReference type="OrthoDB" id="9129069at2"/>
<dbReference type="Proteomes" id="UP000237082">
    <property type="component" value="Unassembled WGS sequence"/>
</dbReference>
<dbReference type="InterPro" id="IPR056906">
    <property type="entry name" value="ORF2/G2P_dom"/>
</dbReference>
<protein>
    <recommendedName>
        <fullName evidence="1">Replication-associated protein ORF2/G2P domain-containing protein</fullName>
    </recommendedName>
</protein>
<evidence type="ECO:0000313" key="2">
    <source>
        <dbReference type="EMBL" id="POZ60369.1"/>
    </source>
</evidence>
<dbReference type="EMBL" id="PQWB01000127">
    <property type="protein sequence ID" value="POZ60369.1"/>
    <property type="molecule type" value="Genomic_DNA"/>
</dbReference>
<evidence type="ECO:0000259" key="1">
    <source>
        <dbReference type="Pfam" id="PF23343"/>
    </source>
</evidence>
<dbReference type="AlphaFoldDB" id="A0A2S5DBC0"/>
<gene>
    <name evidence="2" type="ORF">C2I19_19350</name>
</gene>
<feature type="domain" description="Replication-associated protein ORF2/G2P" evidence="1">
    <location>
        <begin position="55"/>
        <end position="147"/>
    </location>
</feature>
<reference evidence="3" key="1">
    <citation type="submission" date="2018-02" db="EMBL/GenBank/DDBJ databases">
        <authorList>
            <person name="O'Hara-Hanley K."/>
            <person name="Soby S."/>
        </authorList>
    </citation>
    <scope>NUCLEOTIDE SEQUENCE [LARGE SCALE GENOMIC DNA]</scope>
    <source>
        <strain evidence="3">MWU14-2602</strain>
    </source>
</reference>
<dbReference type="Pfam" id="PF23343">
    <property type="entry name" value="REP_ORF2-G2P"/>
    <property type="match status" value="1"/>
</dbReference>